<dbReference type="EMBL" id="HE600940">
    <property type="protein sequence ID" value="CAP31578.2"/>
    <property type="molecule type" value="Genomic_DNA"/>
</dbReference>
<dbReference type="Proteomes" id="UP000008549">
    <property type="component" value="Unassembled WGS sequence"/>
</dbReference>
<keyword evidence="1" id="KW-0732">Signal</keyword>
<evidence type="ECO:0000313" key="5">
    <source>
        <dbReference type="WormBase" id="CBG12630"/>
    </source>
</evidence>
<keyword evidence="4" id="KW-1185">Reference proteome</keyword>
<evidence type="ECO:0000259" key="2">
    <source>
        <dbReference type="Pfam" id="PF00629"/>
    </source>
</evidence>
<dbReference type="WormBase" id="CBG12630">
    <property type="protein sequence ID" value="CBP22716"/>
    <property type="gene ID" value="WBGene00033548"/>
    <property type="gene designation" value="Cbr-mam-8"/>
</dbReference>
<dbReference type="Pfam" id="PF00629">
    <property type="entry name" value="MAM"/>
    <property type="match status" value="1"/>
</dbReference>
<dbReference type="HOGENOM" id="CLU_675404_0_0_1"/>
<gene>
    <name evidence="5" type="primary">mam-8</name>
    <name evidence="3" type="synonym">Cbr-mam-8</name>
    <name evidence="5" type="ORF">CBG12630</name>
    <name evidence="3" type="ORF">CBG_12630</name>
</gene>
<accession>A8XG72</accession>
<dbReference type="AlphaFoldDB" id="A8XG72"/>
<evidence type="ECO:0000313" key="4">
    <source>
        <dbReference type="Proteomes" id="UP000008549"/>
    </source>
</evidence>
<feature type="signal peptide" evidence="1">
    <location>
        <begin position="1"/>
        <end position="26"/>
    </location>
</feature>
<sequence>MMTPFNAMLFQQILFFLFLIISAIHCLELCSFDDGTCEWDIKPPWNVVSLAILPRHQEPGLLITSRTTDVVTSEGPFLLAQGKFASVPSSRVVSQKILKSDHMRILAYRYQRRGKAVLRVLLKNETDEILLDTISSNELERTKWHRRSVIFPPIPYDNQTSVIFECDNIQTAEDVIAVDEIDVVTPANVMWAGQDSKFFDEEDIRRREIRRSSSLFLTSIFVSITIFPELSKVCTPISCHFLSSVCSWTPSNIQMLPNKIVNEAAGESSLTTTPIRLPMDQSSFIQLQMFDSFGSITSLSFRNIGSMNEKTIWTEGTEKSGKSQSGWNKLLISLEEVPKGIPVVLILKSVTGSNDFVAFSSIDLVDENSKTISCDQEATPVQPHSGNFVRLTALQNLKMSPLESIMYQPPISTTTPFFPIPPPSVSFSLDEKHVTAPVAVLPISPAHVSARGVPIVPITSFSNPLIPLNIPKFPFSFV</sequence>
<dbReference type="STRING" id="6238.A8XG72"/>
<dbReference type="FunCoup" id="A8XG72">
    <property type="interactions" value="41"/>
</dbReference>
<dbReference type="OMA" id="FECDNIQ"/>
<reference evidence="3 4" key="1">
    <citation type="journal article" date="2003" name="PLoS Biol.">
        <title>The genome sequence of Caenorhabditis briggsae: a platform for comparative genomics.</title>
        <authorList>
            <person name="Stein L.D."/>
            <person name="Bao Z."/>
            <person name="Blasiar D."/>
            <person name="Blumenthal T."/>
            <person name="Brent M.R."/>
            <person name="Chen N."/>
            <person name="Chinwalla A."/>
            <person name="Clarke L."/>
            <person name="Clee C."/>
            <person name="Coghlan A."/>
            <person name="Coulson A."/>
            <person name="D'Eustachio P."/>
            <person name="Fitch D.H."/>
            <person name="Fulton L.A."/>
            <person name="Fulton R.E."/>
            <person name="Griffiths-Jones S."/>
            <person name="Harris T.W."/>
            <person name="Hillier L.W."/>
            <person name="Kamath R."/>
            <person name="Kuwabara P.E."/>
            <person name="Mardis E.R."/>
            <person name="Marra M.A."/>
            <person name="Miner T.L."/>
            <person name="Minx P."/>
            <person name="Mullikin J.C."/>
            <person name="Plumb R.W."/>
            <person name="Rogers J."/>
            <person name="Schein J.E."/>
            <person name="Sohrmann M."/>
            <person name="Spieth J."/>
            <person name="Stajich J.E."/>
            <person name="Wei C."/>
            <person name="Willey D."/>
            <person name="Wilson R.K."/>
            <person name="Durbin R."/>
            <person name="Waterston R.H."/>
        </authorList>
    </citation>
    <scope>NUCLEOTIDE SEQUENCE [LARGE SCALE GENOMIC DNA]</scope>
    <source>
        <strain evidence="3 4">AF16</strain>
    </source>
</reference>
<name>A8XG72_CAEBR</name>
<dbReference type="SUPFAM" id="SSF49899">
    <property type="entry name" value="Concanavalin A-like lectins/glucanases"/>
    <property type="match status" value="1"/>
</dbReference>
<dbReference type="InterPro" id="IPR000998">
    <property type="entry name" value="MAM_dom"/>
</dbReference>
<feature type="domain" description="MAM" evidence="2">
    <location>
        <begin position="30"/>
        <end position="183"/>
    </location>
</feature>
<evidence type="ECO:0000256" key="1">
    <source>
        <dbReference type="SAM" id="SignalP"/>
    </source>
</evidence>
<reference evidence="3 4" key="2">
    <citation type="journal article" date="2011" name="PLoS Genet.">
        <title>Caenorhabditis briggsae recombinant inbred line genotypes reveal inter-strain incompatibility and the evolution of recombination.</title>
        <authorList>
            <person name="Ross J.A."/>
            <person name="Koboldt D.C."/>
            <person name="Staisch J.E."/>
            <person name="Chamberlin H.M."/>
            <person name="Gupta B.P."/>
            <person name="Miller R.D."/>
            <person name="Baird S.E."/>
            <person name="Haag E.S."/>
        </authorList>
    </citation>
    <scope>NUCLEOTIDE SEQUENCE [LARGE SCALE GENOMIC DNA]</scope>
    <source>
        <strain evidence="3 4">AF16</strain>
    </source>
</reference>
<organism evidence="3 4">
    <name type="scientific">Caenorhabditis briggsae</name>
    <dbReference type="NCBI Taxonomy" id="6238"/>
    <lineage>
        <taxon>Eukaryota</taxon>
        <taxon>Metazoa</taxon>
        <taxon>Ecdysozoa</taxon>
        <taxon>Nematoda</taxon>
        <taxon>Chromadorea</taxon>
        <taxon>Rhabditida</taxon>
        <taxon>Rhabditina</taxon>
        <taxon>Rhabditomorpha</taxon>
        <taxon>Rhabditoidea</taxon>
        <taxon>Rhabditidae</taxon>
        <taxon>Peloderinae</taxon>
        <taxon>Caenorhabditis</taxon>
    </lineage>
</organism>
<dbReference type="eggNOG" id="ENOG502SZWM">
    <property type="taxonomic scope" value="Eukaryota"/>
</dbReference>
<dbReference type="InterPro" id="IPR013320">
    <property type="entry name" value="ConA-like_dom_sf"/>
</dbReference>
<proteinExistence type="predicted"/>
<protein>
    <submittedName>
        <fullName evidence="3">Protein CBR-MAM-8</fullName>
    </submittedName>
</protein>
<feature type="chain" id="PRO_5002733119" evidence="1">
    <location>
        <begin position="27"/>
        <end position="478"/>
    </location>
</feature>
<dbReference type="Gene3D" id="2.60.120.200">
    <property type="match status" value="1"/>
</dbReference>
<evidence type="ECO:0000313" key="3">
    <source>
        <dbReference type="EMBL" id="CAP31578.2"/>
    </source>
</evidence>
<dbReference type="GO" id="GO:0016020">
    <property type="term" value="C:membrane"/>
    <property type="evidence" value="ECO:0007669"/>
    <property type="project" value="InterPro"/>
</dbReference>
<dbReference type="InParanoid" id="A8XG72"/>